<dbReference type="Proteomes" id="UP000093053">
    <property type="component" value="Chromosome"/>
</dbReference>
<gene>
    <name evidence="2" type="ORF">BBK82_06785</name>
</gene>
<accession>A0A1B2HDM3</accession>
<feature type="transmembrane region" description="Helical" evidence="1">
    <location>
        <begin position="304"/>
        <end position="325"/>
    </location>
</feature>
<feature type="transmembrane region" description="Helical" evidence="1">
    <location>
        <begin position="30"/>
        <end position="51"/>
    </location>
</feature>
<dbReference type="AlphaFoldDB" id="A0A1B2HDM3"/>
<dbReference type="EMBL" id="CP016793">
    <property type="protein sequence ID" value="ANZ35834.1"/>
    <property type="molecule type" value="Genomic_DNA"/>
</dbReference>
<feature type="transmembrane region" description="Helical" evidence="1">
    <location>
        <begin position="216"/>
        <end position="234"/>
    </location>
</feature>
<evidence type="ECO:0000313" key="3">
    <source>
        <dbReference type="Proteomes" id="UP000093053"/>
    </source>
</evidence>
<organism evidence="2 3">
    <name type="scientific">Lentzea guizhouensis</name>
    <dbReference type="NCBI Taxonomy" id="1586287"/>
    <lineage>
        <taxon>Bacteria</taxon>
        <taxon>Bacillati</taxon>
        <taxon>Actinomycetota</taxon>
        <taxon>Actinomycetes</taxon>
        <taxon>Pseudonocardiales</taxon>
        <taxon>Pseudonocardiaceae</taxon>
        <taxon>Lentzea</taxon>
    </lineage>
</organism>
<keyword evidence="1" id="KW-0812">Transmembrane</keyword>
<evidence type="ECO:0000313" key="2">
    <source>
        <dbReference type="EMBL" id="ANZ35834.1"/>
    </source>
</evidence>
<proteinExistence type="predicted"/>
<feature type="transmembrane region" description="Helical" evidence="1">
    <location>
        <begin position="374"/>
        <end position="392"/>
    </location>
</feature>
<reference evidence="2 3" key="1">
    <citation type="submission" date="2016-07" db="EMBL/GenBank/DDBJ databases">
        <title>Complete genome sequence of the Lentzea guizhouensis DHS C013.</title>
        <authorList>
            <person name="Cao C."/>
        </authorList>
    </citation>
    <scope>NUCLEOTIDE SEQUENCE [LARGE SCALE GENOMIC DNA]</scope>
    <source>
        <strain evidence="2 3">DHS C013</strain>
    </source>
</reference>
<evidence type="ECO:0008006" key="4">
    <source>
        <dbReference type="Google" id="ProtNLM"/>
    </source>
</evidence>
<evidence type="ECO:0000256" key="1">
    <source>
        <dbReference type="SAM" id="Phobius"/>
    </source>
</evidence>
<feature type="transmembrane region" description="Helical" evidence="1">
    <location>
        <begin position="345"/>
        <end position="367"/>
    </location>
</feature>
<protein>
    <recommendedName>
        <fullName evidence="4">Glycosyltransferase RgtA/B/C/D-like domain-containing protein</fullName>
    </recommendedName>
</protein>
<dbReference type="STRING" id="1586287.BBK82_06785"/>
<keyword evidence="1" id="KW-0472">Membrane</keyword>
<feature type="transmembrane region" description="Helical" evidence="1">
    <location>
        <begin position="106"/>
        <end position="128"/>
    </location>
</feature>
<feature type="transmembrane region" description="Helical" evidence="1">
    <location>
        <begin position="276"/>
        <end position="297"/>
    </location>
</feature>
<name>A0A1B2HDM3_9PSEU</name>
<keyword evidence="1" id="KW-1133">Transmembrane helix</keyword>
<sequence length="440" mass="46952">MGDGRVTATKIRPQALAESVVPESNGERAVTGYVLGFLGSVAFLLLIPAGWARLDHLWAEDGARFAVDAIRFPAWQNVVDPYGGYLHLLPRLVAEVVALLPLEWTAAGFAVAAAVLRAVVALVTFAASGAYLRSTGLRFVLASLVVVLPAGNSETLNNMANLHWFLLYGVFWALLWRTGPRVPVALSVVLAALSSPLVFLLAPVALVRLFLPRKEVPIAFFGAVLTQGLVMLFAERTPYSQDAVDPVQVVLASLLRVPVVALTGSERVTAFYPAHGNLVVLGAVLVTGLPVVLGLWWGDRAGRALAAVATGYSALVILLCLVLNWSAVLQVQQPGVVISGQRYSIAPVLFLFTAMAVGLDAAPAVAWRRFTVRAGQWVVGILLVSSVIGYFQEPGPVLRGVPWDVSVEQGRAQCASGAADARLEHEPANWFFVVPCGQLE</sequence>
<feature type="transmembrane region" description="Helical" evidence="1">
    <location>
        <begin position="158"/>
        <end position="176"/>
    </location>
</feature>
<keyword evidence="3" id="KW-1185">Reference proteome</keyword>
<feature type="transmembrane region" description="Helical" evidence="1">
    <location>
        <begin position="188"/>
        <end position="210"/>
    </location>
</feature>
<dbReference type="KEGG" id="led:BBK82_06785"/>